<dbReference type="PIRSF" id="PIRSF003113">
    <property type="entry name" value="BolA"/>
    <property type="match status" value="1"/>
</dbReference>
<dbReference type="PANTHER" id="PTHR46229:SF4">
    <property type="entry name" value="ACID STRESS PROTEIN IBAG"/>
    <property type="match status" value="1"/>
</dbReference>
<dbReference type="Proteomes" id="UP001500604">
    <property type="component" value="Unassembled WGS sequence"/>
</dbReference>
<proteinExistence type="inferred from homology"/>
<reference evidence="4" key="1">
    <citation type="journal article" date="2019" name="Int. J. Syst. Evol. Microbiol.">
        <title>The Global Catalogue of Microorganisms (GCM) 10K type strain sequencing project: providing services to taxonomists for standard genome sequencing and annotation.</title>
        <authorList>
            <consortium name="The Broad Institute Genomics Platform"/>
            <consortium name="The Broad Institute Genome Sequencing Center for Infectious Disease"/>
            <person name="Wu L."/>
            <person name="Ma J."/>
        </authorList>
    </citation>
    <scope>NUCLEOTIDE SEQUENCE [LARGE SCALE GENOMIC DNA]</scope>
    <source>
        <strain evidence="4">JCM 17805</strain>
    </source>
</reference>
<gene>
    <name evidence="3" type="ORF">GCM10023116_00230</name>
</gene>
<name>A0ABP8UW29_9GAMM</name>
<evidence type="ECO:0000256" key="1">
    <source>
        <dbReference type="ARBA" id="ARBA00005578"/>
    </source>
</evidence>
<sequence>MQAVEIKTLLEERLDDAEVIVSGEGCDFQLTVISDQFSGALPVKRQQMVYAHLNDLIADGTIHAVTMRTFTRDEWAAQQ</sequence>
<dbReference type="SUPFAM" id="SSF82657">
    <property type="entry name" value="BolA-like"/>
    <property type="match status" value="1"/>
</dbReference>
<evidence type="ECO:0000313" key="4">
    <source>
        <dbReference type="Proteomes" id="UP001500604"/>
    </source>
</evidence>
<dbReference type="RefSeq" id="WP_211825973.1">
    <property type="nucleotide sequence ID" value="NZ_BAABFL010000003.1"/>
</dbReference>
<accession>A0ABP8UW29</accession>
<organism evidence="3 4">
    <name type="scientific">Kistimonas scapharcae</name>
    <dbReference type="NCBI Taxonomy" id="1036133"/>
    <lineage>
        <taxon>Bacteria</taxon>
        <taxon>Pseudomonadati</taxon>
        <taxon>Pseudomonadota</taxon>
        <taxon>Gammaproteobacteria</taxon>
        <taxon>Oceanospirillales</taxon>
        <taxon>Endozoicomonadaceae</taxon>
        <taxon>Kistimonas</taxon>
    </lineage>
</organism>
<dbReference type="Gene3D" id="3.30.300.90">
    <property type="entry name" value="BolA-like"/>
    <property type="match status" value="1"/>
</dbReference>
<dbReference type="EMBL" id="BAABFL010000003">
    <property type="protein sequence ID" value="GAA4647761.1"/>
    <property type="molecule type" value="Genomic_DNA"/>
</dbReference>
<dbReference type="InterPro" id="IPR050961">
    <property type="entry name" value="BolA/IbaG_stress_morph_reg"/>
</dbReference>
<dbReference type="InterPro" id="IPR036065">
    <property type="entry name" value="BolA-like_sf"/>
</dbReference>
<comment type="similarity">
    <text evidence="1 2">Belongs to the BolA/IbaG family.</text>
</comment>
<keyword evidence="4" id="KW-1185">Reference proteome</keyword>
<evidence type="ECO:0000313" key="3">
    <source>
        <dbReference type="EMBL" id="GAA4647761.1"/>
    </source>
</evidence>
<dbReference type="Pfam" id="PF01722">
    <property type="entry name" value="BolA"/>
    <property type="match status" value="1"/>
</dbReference>
<comment type="caution">
    <text evidence="3">The sequence shown here is derived from an EMBL/GenBank/DDBJ whole genome shotgun (WGS) entry which is preliminary data.</text>
</comment>
<protein>
    <submittedName>
        <fullName evidence="3">BolA family transcriptional regulator</fullName>
    </submittedName>
</protein>
<dbReference type="PANTHER" id="PTHR46229">
    <property type="entry name" value="BOLA TRANSCRIPTION REGULATOR"/>
    <property type="match status" value="1"/>
</dbReference>
<dbReference type="InterPro" id="IPR002634">
    <property type="entry name" value="BolA"/>
</dbReference>
<evidence type="ECO:0000256" key="2">
    <source>
        <dbReference type="RuleBase" id="RU003860"/>
    </source>
</evidence>